<dbReference type="OrthoDB" id="2369808at2"/>
<evidence type="ECO:0000256" key="6">
    <source>
        <dbReference type="SAM" id="Phobius"/>
    </source>
</evidence>
<dbReference type="GO" id="GO:0043709">
    <property type="term" value="P:cell adhesion involved in single-species biofilm formation"/>
    <property type="evidence" value="ECO:0007669"/>
    <property type="project" value="TreeGrafter"/>
</dbReference>
<evidence type="ECO:0000256" key="4">
    <source>
        <dbReference type="ARBA" id="ARBA00022989"/>
    </source>
</evidence>
<feature type="transmembrane region" description="Helical" evidence="6">
    <location>
        <begin position="134"/>
        <end position="154"/>
    </location>
</feature>
<feature type="transmembrane region" description="Helical" evidence="6">
    <location>
        <begin position="7"/>
        <end position="25"/>
    </location>
</feature>
<gene>
    <name evidence="8" type="ORF">EL26_09280</name>
</gene>
<dbReference type="InterPro" id="IPR000160">
    <property type="entry name" value="GGDEF_dom"/>
</dbReference>
<feature type="transmembrane region" description="Helical" evidence="6">
    <location>
        <begin position="73"/>
        <end position="95"/>
    </location>
</feature>
<evidence type="ECO:0000313" key="8">
    <source>
        <dbReference type="EMBL" id="KEO83594.1"/>
    </source>
</evidence>
<proteinExistence type="predicted"/>
<sequence>MIWFDKFFINLCILVTCLFFLHQFFKDRMIKQGDPQYKQIVFGLVMGLLGCLLMHYSLLLAFGAVFDLRMIPIFLAASFAGWPAALVTAVVEAVGRILMFSWSPTTSVAGLVLLVTAIVSGIVVQFVPNNARRWMYMVFMNAIIVSIGSIYAVPNVRLRLLVVLQYTIVLAVASLFTYLLVHHLIRAHEMFVKIRDSAAVDFLTGLNNVRTFDAAINTMLQKNVEHGEALSFLMIDIDHFKKVNDTYGHPAGDEVLKQLSEQLSRVSRSLDVVSRNGGEEFSVILPKCPREYAYQVAERIRSAVERHPFQLPDGQVIGVTISIGLAVSTKEQPLSVDELVHLADEGLYQAKRTGRNRVCEVQSTNA</sequence>
<reference evidence="8 9" key="1">
    <citation type="journal article" date="2013" name="Int. J. Syst. Evol. Microbiol.">
        <title>Tumebacillus flagellatus sp. nov., an alpha-amylase/pullulanase-producing bacterium isolated from cassava wastewater.</title>
        <authorList>
            <person name="Wang Q."/>
            <person name="Xie N."/>
            <person name="Qin Y."/>
            <person name="Shen N."/>
            <person name="Zhu J."/>
            <person name="Mi H."/>
            <person name="Huang R."/>
        </authorList>
    </citation>
    <scope>NUCLEOTIDE SEQUENCE [LARGE SCALE GENOMIC DNA]</scope>
    <source>
        <strain evidence="8 9">GST4</strain>
    </source>
</reference>
<evidence type="ECO:0000313" key="9">
    <source>
        <dbReference type="Proteomes" id="UP000027931"/>
    </source>
</evidence>
<comment type="subcellular location">
    <subcellularLocation>
        <location evidence="1">Cell membrane</location>
        <topology evidence="1">Multi-pass membrane protein</topology>
    </subcellularLocation>
</comment>
<comment type="caution">
    <text evidence="8">The sequence shown here is derived from an EMBL/GenBank/DDBJ whole genome shotgun (WGS) entry which is preliminary data.</text>
</comment>
<dbReference type="GO" id="GO:1902201">
    <property type="term" value="P:negative regulation of bacterial-type flagellum-dependent cell motility"/>
    <property type="evidence" value="ECO:0007669"/>
    <property type="project" value="TreeGrafter"/>
</dbReference>
<dbReference type="SMART" id="SM00267">
    <property type="entry name" value="GGDEF"/>
    <property type="match status" value="1"/>
</dbReference>
<dbReference type="Pfam" id="PF07694">
    <property type="entry name" value="5TM-5TMR_LYT"/>
    <property type="match status" value="1"/>
</dbReference>
<dbReference type="STRING" id="1157490.EL26_09280"/>
<evidence type="ECO:0000256" key="5">
    <source>
        <dbReference type="ARBA" id="ARBA00023136"/>
    </source>
</evidence>
<keyword evidence="4 6" id="KW-1133">Transmembrane helix</keyword>
<keyword evidence="5 6" id="KW-0472">Membrane</keyword>
<dbReference type="GO" id="GO:0071555">
    <property type="term" value="P:cell wall organization"/>
    <property type="evidence" value="ECO:0007669"/>
    <property type="project" value="InterPro"/>
</dbReference>
<dbReference type="FunFam" id="3.30.70.270:FF:000001">
    <property type="entry name" value="Diguanylate cyclase domain protein"/>
    <property type="match status" value="1"/>
</dbReference>
<feature type="transmembrane region" description="Helical" evidence="6">
    <location>
        <begin position="40"/>
        <end position="66"/>
    </location>
</feature>
<dbReference type="GO" id="GO:0052621">
    <property type="term" value="F:diguanylate cyclase activity"/>
    <property type="evidence" value="ECO:0007669"/>
    <property type="project" value="TreeGrafter"/>
</dbReference>
<keyword evidence="2" id="KW-1003">Cell membrane</keyword>
<feature type="domain" description="GGDEF" evidence="7">
    <location>
        <begin position="228"/>
        <end position="363"/>
    </location>
</feature>
<accession>A0A074LR89</accession>
<organism evidence="8 9">
    <name type="scientific">Tumebacillus flagellatus</name>
    <dbReference type="NCBI Taxonomy" id="1157490"/>
    <lineage>
        <taxon>Bacteria</taxon>
        <taxon>Bacillati</taxon>
        <taxon>Bacillota</taxon>
        <taxon>Bacilli</taxon>
        <taxon>Bacillales</taxon>
        <taxon>Alicyclobacillaceae</taxon>
        <taxon>Tumebacillus</taxon>
    </lineage>
</organism>
<dbReference type="RefSeq" id="WP_052036159.1">
    <property type="nucleotide sequence ID" value="NZ_JMIR01000010.1"/>
</dbReference>
<keyword evidence="3 6" id="KW-0812">Transmembrane</keyword>
<dbReference type="InterPro" id="IPR011620">
    <property type="entry name" value="Sig_transdc_His_kinase_LytS_TM"/>
</dbReference>
<dbReference type="EMBL" id="JMIR01000010">
    <property type="protein sequence ID" value="KEO83594.1"/>
    <property type="molecule type" value="Genomic_DNA"/>
</dbReference>
<feature type="transmembrane region" description="Helical" evidence="6">
    <location>
        <begin position="160"/>
        <end position="181"/>
    </location>
</feature>
<dbReference type="InterPro" id="IPR029787">
    <property type="entry name" value="Nucleotide_cyclase"/>
</dbReference>
<dbReference type="SUPFAM" id="SSF55073">
    <property type="entry name" value="Nucleotide cyclase"/>
    <property type="match status" value="1"/>
</dbReference>
<feature type="transmembrane region" description="Helical" evidence="6">
    <location>
        <begin position="107"/>
        <end position="127"/>
    </location>
</feature>
<protein>
    <recommendedName>
        <fullName evidence="7">GGDEF domain-containing protein</fullName>
    </recommendedName>
</protein>
<evidence type="ECO:0000256" key="3">
    <source>
        <dbReference type="ARBA" id="ARBA00022692"/>
    </source>
</evidence>
<dbReference type="PROSITE" id="PS50887">
    <property type="entry name" value="GGDEF"/>
    <property type="match status" value="1"/>
</dbReference>
<dbReference type="CDD" id="cd01949">
    <property type="entry name" value="GGDEF"/>
    <property type="match status" value="1"/>
</dbReference>
<dbReference type="eggNOG" id="COG3706">
    <property type="taxonomic scope" value="Bacteria"/>
</dbReference>
<keyword evidence="9" id="KW-1185">Reference proteome</keyword>
<dbReference type="InterPro" id="IPR043128">
    <property type="entry name" value="Rev_trsase/Diguanyl_cyclase"/>
</dbReference>
<dbReference type="GO" id="GO:0005886">
    <property type="term" value="C:plasma membrane"/>
    <property type="evidence" value="ECO:0007669"/>
    <property type="project" value="UniProtKB-SubCell"/>
</dbReference>
<dbReference type="PANTHER" id="PTHR45138">
    <property type="entry name" value="REGULATORY COMPONENTS OF SENSORY TRANSDUCTION SYSTEM"/>
    <property type="match status" value="1"/>
</dbReference>
<dbReference type="Pfam" id="PF00990">
    <property type="entry name" value="GGDEF"/>
    <property type="match status" value="1"/>
</dbReference>
<dbReference type="PANTHER" id="PTHR45138:SF9">
    <property type="entry name" value="DIGUANYLATE CYCLASE DGCM-RELATED"/>
    <property type="match status" value="1"/>
</dbReference>
<dbReference type="GO" id="GO:0000155">
    <property type="term" value="F:phosphorelay sensor kinase activity"/>
    <property type="evidence" value="ECO:0007669"/>
    <property type="project" value="InterPro"/>
</dbReference>
<dbReference type="AlphaFoldDB" id="A0A074LR89"/>
<dbReference type="NCBIfam" id="TIGR00254">
    <property type="entry name" value="GGDEF"/>
    <property type="match status" value="1"/>
</dbReference>
<evidence type="ECO:0000259" key="7">
    <source>
        <dbReference type="PROSITE" id="PS50887"/>
    </source>
</evidence>
<evidence type="ECO:0000256" key="2">
    <source>
        <dbReference type="ARBA" id="ARBA00022475"/>
    </source>
</evidence>
<name>A0A074LR89_9BACL</name>
<dbReference type="Proteomes" id="UP000027931">
    <property type="component" value="Unassembled WGS sequence"/>
</dbReference>
<dbReference type="Gene3D" id="3.30.70.270">
    <property type="match status" value="1"/>
</dbReference>
<evidence type="ECO:0000256" key="1">
    <source>
        <dbReference type="ARBA" id="ARBA00004651"/>
    </source>
</evidence>
<dbReference type="InterPro" id="IPR050469">
    <property type="entry name" value="Diguanylate_Cyclase"/>
</dbReference>